<dbReference type="RefSeq" id="WP_072702319.1">
    <property type="nucleotide sequence ID" value="NZ_FNAH01000019.1"/>
</dbReference>
<gene>
    <name evidence="1" type="ORF">SAMN05421538_1191</name>
</gene>
<reference evidence="1 2" key="1">
    <citation type="submission" date="2016-10" db="EMBL/GenBank/DDBJ databases">
        <authorList>
            <person name="de Groot N.N."/>
        </authorList>
    </citation>
    <scope>NUCLEOTIDE SEQUENCE [LARGE SCALE GENOMIC DNA]</scope>
    <source>
        <strain evidence="1 2">DSM 22220</strain>
    </source>
</reference>
<name>A0A1G7HBB2_9RHOB</name>
<dbReference type="EMBL" id="FNAH01000019">
    <property type="protein sequence ID" value="SDE97651.1"/>
    <property type="molecule type" value="Genomic_DNA"/>
</dbReference>
<dbReference type="OrthoDB" id="5363652at2"/>
<keyword evidence="2" id="KW-1185">Reference proteome</keyword>
<dbReference type="Pfam" id="PF07751">
    <property type="entry name" value="Abi_2"/>
    <property type="match status" value="1"/>
</dbReference>
<dbReference type="AlphaFoldDB" id="A0A1G7HBB2"/>
<evidence type="ECO:0000313" key="1">
    <source>
        <dbReference type="EMBL" id="SDE97651.1"/>
    </source>
</evidence>
<dbReference type="Proteomes" id="UP000199344">
    <property type="component" value="Unassembled WGS sequence"/>
</dbReference>
<proteinExistence type="predicted"/>
<accession>A0A1G7HBB2</accession>
<evidence type="ECO:0000313" key="2">
    <source>
        <dbReference type="Proteomes" id="UP000199344"/>
    </source>
</evidence>
<protein>
    <submittedName>
        <fullName evidence="1">Abortive infection bacteriophage resistance protein</fullName>
    </submittedName>
</protein>
<organism evidence="1 2">
    <name type="scientific">Paracoccus isoporae</name>
    <dbReference type="NCBI Taxonomy" id="591205"/>
    <lineage>
        <taxon>Bacteria</taxon>
        <taxon>Pseudomonadati</taxon>
        <taxon>Pseudomonadota</taxon>
        <taxon>Alphaproteobacteria</taxon>
        <taxon>Rhodobacterales</taxon>
        <taxon>Paracoccaceae</taxon>
        <taxon>Paracoccus</taxon>
    </lineage>
</organism>
<sequence length="326" mass="38035">MKYLKQHKSIDECIDIMLMRGMEIPDRGHAERSLHRIGYYRLSAFGYPYRDFCPIPTPDGETEQKVRCDKFKEGTSFDQAINFYLFDKTLRIELLDAIERIEIAVRTAMIEVLGELGPHAHRDRRSYKDRFSEKGEDGSTPLELFIAGLDQHFRSSKEDFAKHFSLKYFGPPPIWIEAGTWTWGNLTHIIAHLSDKNKMAIAARIHPDLPMKTFASWITALNDVRNSCAHHARTWNKPLVNSPGVPPKTTFGQLDHLRQPRMGDDAPTKKIYSAIVIMIFMLRQYYPRTRWHIRLRDKILTQDLPYEIRPQTAGFPEGWEYEAIWN</sequence>
<dbReference type="InterPro" id="IPR011664">
    <property type="entry name" value="Abi_system_AbiD/AbiF-like"/>
</dbReference>
<dbReference type="GeneID" id="57290616"/>